<dbReference type="InterPro" id="IPR017871">
    <property type="entry name" value="ABC_transporter-like_CS"/>
</dbReference>
<dbReference type="Gene3D" id="3.40.50.300">
    <property type="entry name" value="P-loop containing nucleotide triphosphate hydrolases"/>
    <property type="match status" value="1"/>
</dbReference>
<dbReference type="CDD" id="cd03293">
    <property type="entry name" value="ABC_NrtD_SsuB_transporters"/>
    <property type="match status" value="1"/>
</dbReference>
<dbReference type="PROSITE" id="PS00211">
    <property type="entry name" value="ABC_TRANSPORTER_1"/>
    <property type="match status" value="1"/>
</dbReference>
<dbReference type="RefSeq" id="WP_257452240.1">
    <property type="nucleotide sequence ID" value="NZ_JANIPJ010000030.1"/>
</dbReference>
<evidence type="ECO:0000256" key="5">
    <source>
        <dbReference type="ARBA" id="ARBA00063934"/>
    </source>
</evidence>
<dbReference type="InterPro" id="IPR003593">
    <property type="entry name" value="AAA+_ATPase"/>
</dbReference>
<dbReference type="PANTHER" id="PTHR42788">
    <property type="entry name" value="TAURINE IMPORT ATP-BINDING PROTEIN-RELATED"/>
    <property type="match status" value="1"/>
</dbReference>
<gene>
    <name evidence="9" type="ORF">NQZ67_27380</name>
</gene>
<organism evidence="9 10">
    <name type="scientific">Paenibacillus soyae</name>
    <dbReference type="NCBI Taxonomy" id="2969249"/>
    <lineage>
        <taxon>Bacteria</taxon>
        <taxon>Bacillati</taxon>
        <taxon>Bacillota</taxon>
        <taxon>Bacilli</taxon>
        <taxon>Bacillales</taxon>
        <taxon>Paenibacillaceae</taxon>
        <taxon>Paenibacillus</taxon>
    </lineage>
</organism>
<dbReference type="EC" id="7.6.2.9" evidence="6"/>
<evidence type="ECO:0000256" key="6">
    <source>
        <dbReference type="ARBA" id="ARBA00066388"/>
    </source>
</evidence>
<comment type="caution">
    <text evidence="9">The sequence shown here is derived from an EMBL/GenBank/DDBJ whole genome shotgun (WGS) entry which is preliminary data.</text>
</comment>
<evidence type="ECO:0000313" key="10">
    <source>
        <dbReference type="Proteomes" id="UP001141950"/>
    </source>
</evidence>
<dbReference type="GO" id="GO:0005524">
    <property type="term" value="F:ATP binding"/>
    <property type="evidence" value="ECO:0007669"/>
    <property type="project" value="UniProtKB-KW"/>
</dbReference>
<dbReference type="FunFam" id="3.40.50.300:FF:000425">
    <property type="entry name" value="Probable ABC transporter, ATP-binding subunit"/>
    <property type="match status" value="1"/>
</dbReference>
<dbReference type="PANTHER" id="PTHR42788:SF13">
    <property type="entry name" value="ALIPHATIC SULFONATES IMPORT ATP-BINDING PROTEIN SSUB"/>
    <property type="match status" value="1"/>
</dbReference>
<comment type="subunit">
    <text evidence="5">The complex is composed of two ATP-binding proteins (OpuCA), two transmembrane proteins (OpuCB and OpuCD) and a solute-binding protein (OpuCC).</text>
</comment>
<dbReference type="GO" id="GO:0015418">
    <property type="term" value="F:ABC-type quaternary ammonium compound transporting activity"/>
    <property type="evidence" value="ECO:0007669"/>
    <property type="project" value="UniProtKB-EC"/>
</dbReference>
<evidence type="ECO:0000256" key="4">
    <source>
        <dbReference type="ARBA" id="ARBA00052482"/>
    </source>
</evidence>
<dbReference type="SUPFAM" id="SSF52540">
    <property type="entry name" value="P-loop containing nucleoside triphosphate hydrolases"/>
    <property type="match status" value="1"/>
</dbReference>
<dbReference type="PROSITE" id="PS50893">
    <property type="entry name" value="ABC_TRANSPORTER_2"/>
    <property type="match status" value="1"/>
</dbReference>
<dbReference type="Proteomes" id="UP001141950">
    <property type="component" value="Unassembled WGS sequence"/>
</dbReference>
<keyword evidence="1" id="KW-0813">Transport</keyword>
<dbReference type="InterPro" id="IPR003439">
    <property type="entry name" value="ABC_transporter-like_ATP-bd"/>
</dbReference>
<accession>A0A9X2MWH4</accession>
<dbReference type="EMBL" id="JANIPJ010000030">
    <property type="protein sequence ID" value="MCR2807617.1"/>
    <property type="molecule type" value="Genomic_DNA"/>
</dbReference>
<evidence type="ECO:0000256" key="7">
    <source>
        <dbReference type="ARBA" id="ARBA00070305"/>
    </source>
</evidence>
<evidence type="ECO:0000256" key="2">
    <source>
        <dbReference type="ARBA" id="ARBA00022741"/>
    </source>
</evidence>
<sequence length="253" mass="27850">MKLEVRSVGKGFGERTILKNVDLTVRDREFICILGHSGCGKSTLLNMIAGYLLPDTGTIAVDGEAIRGPSKARGMVFQEHALFPWMTVLDNVSFGPEVQKMPKAKAKETAMEFLKLVGLETYASHYPAELSGGMKQRVGIARALASKPDILLMDEPFGALDVLTREMMRMELQKICSQLKPTILFVTHSISEAVYLADRVVVMKHGAIADIFEVGIKHPRTPSSPGFGDMMSRIERVLMDEEHSEIAEAKVGT</sequence>
<dbReference type="GO" id="GO:0016887">
    <property type="term" value="F:ATP hydrolysis activity"/>
    <property type="evidence" value="ECO:0007669"/>
    <property type="project" value="InterPro"/>
</dbReference>
<dbReference type="AlphaFoldDB" id="A0A9X2MWH4"/>
<dbReference type="InterPro" id="IPR027417">
    <property type="entry name" value="P-loop_NTPase"/>
</dbReference>
<feature type="domain" description="ABC transporter" evidence="8">
    <location>
        <begin position="3"/>
        <end position="230"/>
    </location>
</feature>
<evidence type="ECO:0000256" key="1">
    <source>
        <dbReference type="ARBA" id="ARBA00022448"/>
    </source>
</evidence>
<protein>
    <recommendedName>
        <fullName evidence="7">Carnitine transport ATP-binding protein OpuCA</fullName>
        <ecNumber evidence="6">7.6.2.9</ecNumber>
    </recommendedName>
</protein>
<proteinExistence type="predicted"/>
<dbReference type="InterPro" id="IPR050166">
    <property type="entry name" value="ABC_transporter_ATP-bind"/>
</dbReference>
<comment type="catalytic activity">
    <reaction evidence="4">
        <text>a quaternary ammonium(out) + ATP + H2O = a quaternary ammonium(in) + ADP + phosphate + H(+)</text>
        <dbReference type="Rhea" id="RHEA:11036"/>
        <dbReference type="ChEBI" id="CHEBI:15377"/>
        <dbReference type="ChEBI" id="CHEBI:15378"/>
        <dbReference type="ChEBI" id="CHEBI:30616"/>
        <dbReference type="ChEBI" id="CHEBI:35267"/>
        <dbReference type="ChEBI" id="CHEBI:43474"/>
        <dbReference type="ChEBI" id="CHEBI:456216"/>
        <dbReference type="EC" id="7.6.2.9"/>
    </reaction>
</comment>
<keyword evidence="2" id="KW-0547">Nucleotide-binding</keyword>
<keyword evidence="10" id="KW-1185">Reference proteome</keyword>
<name>A0A9X2MWH4_9BACL</name>
<dbReference type="Pfam" id="PF00005">
    <property type="entry name" value="ABC_tran"/>
    <property type="match status" value="1"/>
</dbReference>
<keyword evidence="3 9" id="KW-0067">ATP-binding</keyword>
<dbReference type="SMART" id="SM00382">
    <property type="entry name" value="AAA"/>
    <property type="match status" value="1"/>
</dbReference>
<evidence type="ECO:0000313" key="9">
    <source>
        <dbReference type="EMBL" id="MCR2807617.1"/>
    </source>
</evidence>
<evidence type="ECO:0000256" key="3">
    <source>
        <dbReference type="ARBA" id="ARBA00022840"/>
    </source>
</evidence>
<evidence type="ECO:0000259" key="8">
    <source>
        <dbReference type="PROSITE" id="PS50893"/>
    </source>
</evidence>
<reference evidence="9" key="1">
    <citation type="submission" date="2022-08" db="EMBL/GenBank/DDBJ databases">
        <title>The genomic sequence of strain Paenibacillus sp. SCIV0701.</title>
        <authorList>
            <person name="Zhao H."/>
        </authorList>
    </citation>
    <scope>NUCLEOTIDE SEQUENCE</scope>
    <source>
        <strain evidence="9">SCIV0701</strain>
    </source>
</reference>